<evidence type="ECO:0000256" key="1">
    <source>
        <dbReference type="SAM" id="Phobius"/>
    </source>
</evidence>
<reference evidence="2" key="1">
    <citation type="submission" date="2020-04" db="EMBL/GenBank/DDBJ databases">
        <authorList>
            <person name="Chiriac C."/>
            <person name="Salcher M."/>
            <person name="Ghai R."/>
            <person name="Kavagutti S V."/>
        </authorList>
    </citation>
    <scope>NUCLEOTIDE SEQUENCE</scope>
</reference>
<keyword evidence="1" id="KW-1133">Transmembrane helix</keyword>
<proteinExistence type="predicted"/>
<keyword evidence="1" id="KW-0472">Membrane</keyword>
<evidence type="ECO:0000313" key="2">
    <source>
        <dbReference type="EMBL" id="CAB4155566.1"/>
    </source>
</evidence>
<feature type="transmembrane region" description="Helical" evidence="1">
    <location>
        <begin position="12"/>
        <end position="34"/>
    </location>
</feature>
<name>A0A6J5NC93_9CAUD</name>
<dbReference type="EMBL" id="LR796636">
    <property type="protein sequence ID" value="CAB4155566.1"/>
    <property type="molecule type" value="Genomic_DNA"/>
</dbReference>
<sequence>MKKPEPMNCGCLLLMSGWVFFLIFLLFKLVPHFFLTR</sequence>
<accession>A0A6J5NC93</accession>
<keyword evidence="1" id="KW-0812">Transmembrane</keyword>
<gene>
    <name evidence="2" type="ORF">UFOVP672_19</name>
</gene>
<protein>
    <submittedName>
        <fullName evidence="2">Uncharacterized protein</fullName>
    </submittedName>
</protein>
<organism evidence="2">
    <name type="scientific">uncultured Caudovirales phage</name>
    <dbReference type="NCBI Taxonomy" id="2100421"/>
    <lineage>
        <taxon>Viruses</taxon>
        <taxon>Duplodnaviria</taxon>
        <taxon>Heunggongvirae</taxon>
        <taxon>Uroviricota</taxon>
        <taxon>Caudoviricetes</taxon>
        <taxon>Peduoviridae</taxon>
        <taxon>Maltschvirus</taxon>
        <taxon>Maltschvirus maltsch</taxon>
    </lineage>
</organism>